<reference evidence="2 3" key="1">
    <citation type="submission" date="2016-03" db="EMBL/GenBank/DDBJ databases">
        <title>Trachymyrmex septentrionalis WGS genome.</title>
        <authorList>
            <person name="Nygaard S."/>
            <person name="Hu H."/>
            <person name="Boomsma J."/>
            <person name="Zhang G."/>
        </authorList>
    </citation>
    <scope>NUCLEOTIDE SEQUENCE [LARGE SCALE GENOMIC DNA]</scope>
    <source>
        <strain evidence="2">Tsep2-gDNA-1</strain>
        <tissue evidence="2">Whole body</tissue>
    </source>
</reference>
<dbReference type="Proteomes" id="UP000078541">
    <property type="component" value="Unassembled WGS sequence"/>
</dbReference>
<feature type="compositionally biased region" description="Polar residues" evidence="1">
    <location>
        <begin position="59"/>
        <end position="90"/>
    </location>
</feature>
<evidence type="ECO:0000313" key="2">
    <source>
        <dbReference type="EMBL" id="KYN38958.1"/>
    </source>
</evidence>
<feature type="region of interest" description="Disordered" evidence="1">
    <location>
        <begin position="1"/>
        <end position="24"/>
    </location>
</feature>
<feature type="region of interest" description="Disordered" evidence="1">
    <location>
        <begin position="58"/>
        <end position="119"/>
    </location>
</feature>
<evidence type="ECO:0000313" key="3">
    <source>
        <dbReference type="Proteomes" id="UP000078541"/>
    </source>
</evidence>
<organism evidence="2 3">
    <name type="scientific">Trachymyrmex septentrionalis</name>
    <dbReference type="NCBI Taxonomy" id="34720"/>
    <lineage>
        <taxon>Eukaryota</taxon>
        <taxon>Metazoa</taxon>
        <taxon>Ecdysozoa</taxon>
        <taxon>Arthropoda</taxon>
        <taxon>Hexapoda</taxon>
        <taxon>Insecta</taxon>
        <taxon>Pterygota</taxon>
        <taxon>Neoptera</taxon>
        <taxon>Endopterygota</taxon>
        <taxon>Hymenoptera</taxon>
        <taxon>Apocrita</taxon>
        <taxon>Aculeata</taxon>
        <taxon>Formicoidea</taxon>
        <taxon>Formicidae</taxon>
        <taxon>Myrmicinae</taxon>
        <taxon>Trachymyrmex</taxon>
    </lineage>
</organism>
<gene>
    <name evidence="2" type="ORF">ALC56_06653</name>
</gene>
<name>A0A151JXH3_9HYME</name>
<dbReference type="AlphaFoldDB" id="A0A151JXH3"/>
<feature type="compositionally biased region" description="Basic and acidic residues" evidence="1">
    <location>
        <begin position="9"/>
        <end position="24"/>
    </location>
</feature>
<keyword evidence="3" id="KW-1185">Reference proteome</keyword>
<sequence>MKTLRYSKRAGDDERTRKKEKERRGQYGRAFLIVKISGISDLRWLLALITTCCELRWPLSSNGTNQPNQTTTAASKQASKQTTNQPSNRTVLKGLIGHSNSSGDQAPWERDGKNPVSYAELNPVPTSLFTTIL</sequence>
<accession>A0A151JXH3</accession>
<dbReference type="EMBL" id="KQ981629">
    <property type="protein sequence ID" value="KYN38958.1"/>
    <property type="molecule type" value="Genomic_DNA"/>
</dbReference>
<protein>
    <submittedName>
        <fullName evidence="2">Uncharacterized protein</fullName>
    </submittedName>
</protein>
<proteinExistence type="predicted"/>
<evidence type="ECO:0000256" key="1">
    <source>
        <dbReference type="SAM" id="MobiDB-lite"/>
    </source>
</evidence>